<keyword evidence="4 8" id="KW-0378">Hydrolase</keyword>
<name>A0AA85K116_TRIRE</name>
<feature type="binding site" evidence="6">
    <location>
        <begin position="541"/>
        <end position="545"/>
    </location>
    <ligand>
        <name>AMP</name>
        <dbReference type="ChEBI" id="CHEBI:456215"/>
    </ligand>
</feature>
<dbReference type="SUPFAM" id="SSF109604">
    <property type="entry name" value="HD-domain/PDEase-like"/>
    <property type="match status" value="1"/>
</dbReference>
<dbReference type="GO" id="GO:0046872">
    <property type="term" value="F:metal ion binding"/>
    <property type="evidence" value="ECO:0007669"/>
    <property type="project" value="UniProtKB-KW"/>
</dbReference>
<feature type="binding site" evidence="6">
    <location>
        <position position="691"/>
    </location>
    <ligand>
        <name>AMP</name>
        <dbReference type="ChEBI" id="CHEBI:456215"/>
    </ligand>
</feature>
<dbReference type="InterPro" id="IPR003018">
    <property type="entry name" value="GAF"/>
</dbReference>
<dbReference type="Pfam" id="PF01590">
    <property type="entry name" value="GAF"/>
    <property type="match status" value="2"/>
</dbReference>
<dbReference type="SMART" id="SM00065">
    <property type="entry name" value="GAF"/>
    <property type="match status" value="2"/>
</dbReference>
<evidence type="ECO:0000256" key="5">
    <source>
        <dbReference type="PIRSR" id="PIRSR623088-1"/>
    </source>
</evidence>
<dbReference type="PROSITE" id="PS51845">
    <property type="entry name" value="PDEASE_I_2"/>
    <property type="match status" value="1"/>
</dbReference>
<reference evidence="11" key="2">
    <citation type="submission" date="2023-11" db="UniProtKB">
        <authorList>
            <consortium name="WormBaseParasite"/>
        </authorList>
    </citation>
    <scope>IDENTIFICATION</scope>
</reference>
<keyword evidence="10" id="KW-1185">Reference proteome</keyword>
<dbReference type="InterPro" id="IPR003607">
    <property type="entry name" value="HD/PDEase_dom"/>
</dbReference>
<dbReference type="FunFam" id="1.10.1300.10:FF:000003">
    <property type="entry name" value="Phosphodiesterase"/>
    <property type="match status" value="1"/>
</dbReference>
<feature type="active site" description="Proton donor" evidence="5">
    <location>
        <position position="541"/>
    </location>
</feature>
<dbReference type="SMART" id="SM00471">
    <property type="entry name" value="HDc"/>
    <property type="match status" value="1"/>
</dbReference>
<evidence type="ECO:0000256" key="4">
    <source>
        <dbReference type="ARBA" id="ARBA00022801"/>
    </source>
</evidence>
<dbReference type="InterPro" id="IPR036971">
    <property type="entry name" value="PDEase_catalytic_dom_sf"/>
</dbReference>
<proteinExistence type="inferred from homology"/>
<evidence type="ECO:0000313" key="11">
    <source>
        <dbReference type="WBParaSite" id="TREG1_6630.1"/>
    </source>
</evidence>
<evidence type="ECO:0000256" key="1">
    <source>
        <dbReference type="ARBA" id="ARBA00007648"/>
    </source>
</evidence>
<evidence type="ECO:0000256" key="3">
    <source>
        <dbReference type="ARBA" id="ARBA00022723"/>
    </source>
</evidence>
<feature type="binding site" evidence="7">
    <location>
        <position position="580"/>
    </location>
    <ligand>
        <name>Zn(2+)</name>
        <dbReference type="ChEBI" id="CHEBI:29105"/>
        <label>2</label>
    </ligand>
</feature>
<dbReference type="GO" id="GO:0004114">
    <property type="term" value="F:3',5'-cyclic-nucleotide phosphodiesterase activity"/>
    <property type="evidence" value="ECO:0007669"/>
    <property type="project" value="InterPro"/>
</dbReference>
<evidence type="ECO:0000256" key="2">
    <source>
        <dbReference type="ARBA" id="ARBA00022535"/>
    </source>
</evidence>
<dbReference type="AlphaFoldDB" id="A0AA85K116"/>
<evidence type="ECO:0000256" key="8">
    <source>
        <dbReference type="RuleBase" id="RU363067"/>
    </source>
</evidence>
<feature type="binding site" evidence="6">
    <location>
        <position position="743"/>
    </location>
    <ligand>
        <name>AMP</name>
        <dbReference type="ChEBI" id="CHEBI:456215"/>
    </ligand>
</feature>
<organism evidence="10 11">
    <name type="scientific">Trichobilharzia regenti</name>
    <name type="common">Nasal bird schistosome</name>
    <dbReference type="NCBI Taxonomy" id="157069"/>
    <lineage>
        <taxon>Eukaryota</taxon>
        <taxon>Metazoa</taxon>
        <taxon>Spiralia</taxon>
        <taxon>Lophotrochozoa</taxon>
        <taxon>Platyhelminthes</taxon>
        <taxon>Trematoda</taxon>
        <taxon>Digenea</taxon>
        <taxon>Strigeidida</taxon>
        <taxon>Schistosomatoidea</taxon>
        <taxon>Schistosomatidae</taxon>
        <taxon>Trichobilharzia</taxon>
    </lineage>
</organism>
<evidence type="ECO:0000313" key="10">
    <source>
        <dbReference type="Proteomes" id="UP000050795"/>
    </source>
</evidence>
<evidence type="ECO:0000256" key="7">
    <source>
        <dbReference type="PIRSR" id="PIRSR623088-3"/>
    </source>
</evidence>
<accession>A0AA85K116</accession>
<dbReference type="SUPFAM" id="SSF55781">
    <property type="entry name" value="GAF domain-like"/>
    <property type="match status" value="2"/>
</dbReference>
<protein>
    <recommendedName>
        <fullName evidence="8">Phosphodiesterase</fullName>
        <ecNumber evidence="8">3.1.4.-</ecNumber>
    </recommendedName>
</protein>
<dbReference type="WBParaSite" id="TREG1_6630.1">
    <property type="protein sequence ID" value="TREG1_6630.1"/>
    <property type="gene ID" value="TREG1_6630"/>
</dbReference>
<keyword evidence="3 7" id="KW-0479">Metal-binding</keyword>
<dbReference type="PANTHER" id="PTHR11347">
    <property type="entry name" value="CYCLIC NUCLEOTIDE PHOSPHODIESTERASE"/>
    <property type="match status" value="1"/>
</dbReference>
<feature type="binding site" evidence="6">
    <location>
        <position position="580"/>
    </location>
    <ligand>
        <name>AMP</name>
        <dbReference type="ChEBI" id="CHEBI:456215"/>
    </ligand>
</feature>
<feature type="binding site" evidence="7">
    <location>
        <position position="545"/>
    </location>
    <ligand>
        <name>Zn(2+)</name>
        <dbReference type="ChEBI" id="CHEBI:29105"/>
        <label>1</label>
    </ligand>
</feature>
<dbReference type="EC" id="3.1.4.-" evidence="8"/>
<dbReference type="PROSITE" id="PS00126">
    <property type="entry name" value="PDEASE_I_1"/>
    <property type="match status" value="1"/>
</dbReference>
<sequence>MNSDMEYETLEYLKTKPNIVDQYVMENCSVEKVKHWYYELLRKANKPQRSNFVDIQVEGVDCTSESQPVIQGAYNSSYSNQNVTVEYSADLQTSVSPHFPLQPYTLIQSELLKATTKGVADKTLILSDLTKTIREIISVDGVNLYLKEEQGENFYLQPEDQSRLGRSSSIYSQSVQSGQPFKGHAAESGRLISWEFAPKKAADKVITSEASVNANHVLAHSFKNGDGETIGIVELYRKNQSFIESEKQLVEKFAHWAERLLRSNEKFVTLQRTQIVENFIMEVARCLFQQVNKMDDIIKTIMIHAKNLVRADRVTLFLADWKKNQLYSSIKDIGNLKETVFAEDLDNAIRISVNEGIAGYVAKTGESIRVDDVSGDPRFCDRFDVTCGYKTKSLLAVPIFGGKVILGVVELLNKEEGSFTEDDEQIFKMYSVYCGLALNIAKMYDKIYRSDKKYRVALEVLSYHSSISEDDVVEALNKPVPKSIPGIDSHDFSPWDVEESQEIGTVVYMMYELGGKHMFEETTLYRFALTVRKNYRPILYHNWDHAFSVAHAMYYMLKVGGPKFTLIEKVCLFVACLCHDLDHRGRDNRFMKSYSTPLAALYSSSPMEHHHFNMTITILQQRGQNIFKNFKDTPYQTILGLIKHCILATDLATFWPTQDKLGEMLSSGSGIDWSQPADRLTVMSILMPACDLCATFKPWDIQVKVVMLIMQEFWTQGDEEKAINGKPLVLMDRDEAVQVASGQVGFIRGVCLPCYKTTCRIVPKVSVIISVVEANLNKWEKISKLPYETRKIILDKHMQKTFAKLNSRKNR</sequence>
<comment type="cofactor">
    <cofactor evidence="8">
        <name>a divalent metal cation</name>
        <dbReference type="ChEBI" id="CHEBI:60240"/>
    </cofactor>
    <text evidence="8">Binds 2 divalent metal cations per subunit. Site 1 may preferentially bind zinc ions, while site 2 has a preference for magnesium and/or manganese ions.</text>
</comment>
<dbReference type="PRINTS" id="PR00387">
    <property type="entry name" value="PDIESTERASE1"/>
</dbReference>
<feature type="binding site" evidence="7">
    <location>
        <position position="580"/>
    </location>
    <ligand>
        <name>Zn(2+)</name>
        <dbReference type="ChEBI" id="CHEBI:29105"/>
        <label>1</label>
    </ligand>
</feature>
<dbReference type="InterPro" id="IPR023174">
    <property type="entry name" value="PDEase_CS"/>
</dbReference>
<feature type="binding site" evidence="7">
    <location>
        <position position="691"/>
    </location>
    <ligand>
        <name>Zn(2+)</name>
        <dbReference type="ChEBI" id="CHEBI:29105"/>
        <label>1</label>
    </ligand>
</feature>
<comment type="similarity">
    <text evidence="1 8">Belongs to the cyclic nucleotide phosphodiesterase family.</text>
</comment>
<dbReference type="InterPro" id="IPR023088">
    <property type="entry name" value="PDEase"/>
</dbReference>
<evidence type="ECO:0000256" key="6">
    <source>
        <dbReference type="PIRSR" id="PIRSR623088-2"/>
    </source>
</evidence>
<dbReference type="GO" id="GO:0007165">
    <property type="term" value="P:signal transduction"/>
    <property type="evidence" value="ECO:0007669"/>
    <property type="project" value="InterPro"/>
</dbReference>
<dbReference type="Proteomes" id="UP000050795">
    <property type="component" value="Unassembled WGS sequence"/>
</dbReference>
<dbReference type="Gene3D" id="1.10.1300.10">
    <property type="entry name" value="3'5'-cyclic nucleotide phosphodiesterase, catalytic domain"/>
    <property type="match status" value="1"/>
</dbReference>
<evidence type="ECO:0000259" key="9">
    <source>
        <dbReference type="PROSITE" id="PS51845"/>
    </source>
</evidence>
<feature type="binding site" evidence="7">
    <location>
        <position position="579"/>
    </location>
    <ligand>
        <name>Zn(2+)</name>
        <dbReference type="ChEBI" id="CHEBI:29105"/>
        <label>1</label>
    </ligand>
</feature>
<dbReference type="InterPro" id="IPR002073">
    <property type="entry name" value="PDEase_catalytic_dom"/>
</dbReference>
<dbReference type="Gene3D" id="3.30.450.40">
    <property type="match status" value="2"/>
</dbReference>
<dbReference type="InterPro" id="IPR029016">
    <property type="entry name" value="GAF-like_dom_sf"/>
</dbReference>
<reference evidence="10" key="1">
    <citation type="submission" date="2022-06" db="EMBL/GenBank/DDBJ databases">
        <authorList>
            <person name="Berger JAMES D."/>
            <person name="Berger JAMES D."/>
        </authorList>
    </citation>
    <scope>NUCLEOTIDE SEQUENCE [LARGE SCALE GENOMIC DNA]</scope>
</reference>
<keyword evidence="2" id="KW-0140">cGMP</keyword>
<dbReference type="Pfam" id="PF00233">
    <property type="entry name" value="PDEase_I"/>
    <property type="match status" value="1"/>
</dbReference>
<feature type="domain" description="PDEase" evidence="9">
    <location>
        <begin position="465"/>
        <end position="786"/>
    </location>
</feature>
<dbReference type="CDD" id="cd00077">
    <property type="entry name" value="HDc"/>
    <property type="match status" value="1"/>
</dbReference>